<evidence type="ECO:0000256" key="5">
    <source>
        <dbReference type="SAM" id="MobiDB-lite"/>
    </source>
</evidence>
<dbReference type="FunCoup" id="A0A3N4L3X0">
    <property type="interactions" value="152"/>
</dbReference>
<name>A0A3N4L3X0_9PEZI</name>
<proteinExistence type="inferred from homology"/>
<keyword evidence="2 6" id="KW-0689">Ribosomal protein</keyword>
<dbReference type="AlphaFoldDB" id="A0A3N4L3X0"/>
<sequence length="159" mass="18293">MERNGKPFSEGLDARLQLLRPQQPTGQPGAAEEDKRVADNELIMTNYRFAQGDTYAPHDLSFQEQRKRRARKTPAFDAMDLLGINPIKEYRNFSMMSEYVTELGRIKHSSVTGLRPVNQRRMAKAIRRAIGLGLMPAVHRHPEVMGYAKPDRKFIPKDW</sequence>
<dbReference type="STRING" id="1392247.A0A3N4L3X0"/>
<dbReference type="OrthoDB" id="21463at2759"/>
<evidence type="ECO:0000256" key="1">
    <source>
        <dbReference type="ARBA" id="ARBA00005589"/>
    </source>
</evidence>
<dbReference type="Gene3D" id="4.10.640.10">
    <property type="entry name" value="Ribosomal protein S18"/>
    <property type="match status" value="1"/>
</dbReference>
<accession>A0A3N4L3X0</accession>
<keyword evidence="3" id="KW-0687">Ribonucleoprotein</keyword>
<evidence type="ECO:0000313" key="6">
    <source>
        <dbReference type="EMBL" id="RPB17567.1"/>
    </source>
</evidence>
<dbReference type="GO" id="GO:0005763">
    <property type="term" value="C:mitochondrial small ribosomal subunit"/>
    <property type="evidence" value="ECO:0007669"/>
    <property type="project" value="TreeGrafter"/>
</dbReference>
<dbReference type="InParanoid" id="A0A3N4L3X0"/>
<dbReference type="InterPro" id="IPR001648">
    <property type="entry name" value="Ribosomal_bS18"/>
</dbReference>
<evidence type="ECO:0000256" key="2">
    <source>
        <dbReference type="ARBA" id="ARBA00022980"/>
    </source>
</evidence>
<feature type="region of interest" description="Disordered" evidence="5">
    <location>
        <begin position="1"/>
        <end position="37"/>
    </location>
</feature>
<dbReference type="FunFam" id="4.10.640.10:FF:000013">
    <property type="entry name" value="37S ribosomal protein S18"/>
    <property type="match status" value="1"/>
</dbReference>
<dbReference type="GO" id="GO:0032543">
    <property type="term" value="P:mitochondrial translation"/>
    <property type="evidence" value="ECO:0007669"/>
    <property type="project" value="TreeGrafter"/>
</dbReference>
<dbReference type="SUPFAM" id="SSF46911">
    <property type="entry name" value="Ribosomal protein S18"/>
    <property type="match status" value="1"/>
</dbReference>
<gene>
    <name evidence="6" type="ORF">P167DRAFT_479039</name>
</gene>
<evidence type="ECO:0000313" key="7">
    <source>
        <dbReference type="Proteomes" id="UP000277580"/>
    </source>
</evidence>
<protein>
    <recommendedName>
        <fullName evidence="4">Small ribosomal subunit protein bS18m</fullName>
    </recommendedName>
</protein>
<dbReference type="Pfam" id="PF01084">
    <property type="entry name" value="Ribosomal_S18"/>
    <property type="match status" value="1"/>
</dbReference>
<reference evidence="6 7" key="1">
    <citation type="journal article" date="2018" name="Nat. Ecol. Evol.">
        <title>Pezizomycetes genomes reveal the molecular basis of ectomycorrhizal truffle lifestyle.</title>
        <authorList>
            <person name="Murat C."/>
            <person name="Payen T."/>
            <person name="Noel B."/>
            <person name="Kuo A."/>
            <person name="Morin E."/>
            <person name="Chen J."/>
            <person name="Kohler A."/>
            <person name="Krizsan K."/>
            <person name="Balestrini R."/>
            <person name="Da Silva C."/>
            <person name="Montanini B."/>
            <person name="Hainaut M."/>
            <person name="Levati E."/>
            <person name="Barry K.W."/>
            <person name="Belfiori B."/>
            <person name="Cichocki N."/>
            <person name="Clum A."/>
            <person name="Dockter R.B."/>
            <person name="Fauchery L."/>
            <person name="Guy J."/>
            <person name="Iotti M."/>
            <person name="Le Tacon F."/>
            <person name="Lindquist E.A."/>
            <person name="Lipzen A."/>
            <person name="Malagnac F."/>
            <person name="Mello A."/>
            <person name="Molinier V."/>
            <person name="Miyauchi S."/>
            <person name="Poulain J."/>
            <person name="Riccioni C."/>
            <person name="Rubini A."/>
            <person name="Sitrit Y."/>
            <person name="Splivallo R."/>
            <person name="Traeger S."/>
            <person name="Wang M."/>
            <person name="Zifcakova L."/>
            <person name="Wipf D."/>
            <person name="Zambonelli A."/>
            <person name="Paolocci F."/>
            <person name="Nowrousian M."/>
            <person name="Ottonello S."/>
            <person name="Baldrian P."/>
            <person name="Spatafora J.W."/>
            <person name="Henrissat B."/>
            <person name="Nagy L.G."/>
            <person name="Aury J.M."/>
            <person name="Wincker P."/>
            <person name="Grigoriev I.V."/>
            <person name="Bonfante P."/>
            <person name="Martin F.M."/>
        </authorList>
    </citation>
    <scope>NUCLEOTIDE SEQUENCE [LARGE SCALE GENOMIC DNA]</scope>
    <source>
        <strain evidence="6 7">CCBAS932</strain>
    </source>
</reference>
<dbReference type="Proteomes" id="UP000277580">
    <property type="component" value="Unassembled WGS sequence"/>
</dbReference>
<dbReference type="PANTHER" id="PTHR13479:SF40">
    <property type="entry name" value="SMALL RIBOSOMAL SUBUNIT PROTEIN BS18M"/>
    <property type="match status" value="1"/>
</dbReference>
<evidence type="ECO:0000256" key="4">
    <source>
        <dbReference type="ARBA" id="ARBA00035264"/>
    </source>
</evidence>
<dbReference type="GO" id="GO:0003735">
    <property type="term" value="F:structural constituent of ribosome"/>
    <property type="evidence" value="ECO:0007669"/>
    <property type="project" value="InterPro"/>
</dbReference>
<dbReference type="GO" id="GO:0070181">
    <property type="term" value="F:small ribosomal subunit rRNA binding"/>
    <property type="evidence" value="ECO:0007669"/>
    <property type="project" value="TreeGrafter"/>
</dbReference>
<keyword evidence="7" id="KW-1185">Reference proteome</keyword>
<evidence type="ECO:0000256" key="3">
    <source>
        <dbReference type="ARBA" id="ARBA00023274"/>
    </source>
</evidence>
<comment type="similarity">
    <text evidence="1">Belongs to the bacterial ribosomal protein bS18 family.</text>
</comment>
<organism evidence="6 7">
    <name type="scientific">Morchella conica CCBAS932</name>
    <dbReference type="NCBI Taxonomy" id="1392247"/>
    <lineage>
        <taxon>Eukaryota</taxon>
        <taxon>Fungi</taxon>
        <taxon>Dikarya</taxon>
        <taxon>Ascomycota</taxon>
        <taxon>Pezizomycotina</taxon>
        <taxon>Pezizomycetes</taxon>
        <taxon>Pezizales</taxon>
        <taxon>Morchellaceae</taxon>
        <taxon>Morchella</taxon>
    </lineage>
</organism>
<dbReference type="PANTHER" id="PTHR13479">
    <property type="entry name" value="30S RIBOSOMAL PROTEIN S18"/>
    <property type="match status" value="1"/>
</dbReference>
<dbReference type="EMBL" id="ML119105">
    <property type="protein sequence ID" value="RPB17567.1"/>
    <property type="molecule type" value="Genomic_DNA"/>
</dbReference>
<dbReference type="InterPro" id="IPR036870">
    <property type="entry name" value="Ribosomal_bS18_sf"/>
</dbReference>